<dbReference type="Proteomes" id="UP000504623">
    <property type="component" value="Unplaced"/>
</dbReference>
<dbReference type="RefSeq" id="XP_006846715.1">
    <property type="nucleotide sequence ID" value="XM_006846652.1"/>
</dbReference>
<evidence type="ECO:0000256" key="2">
    <source>
        <dbReference type="SAM" id="MobiDB-lite"/>
    </source>
</evidence>
<dbReference type="PANTHER" id="PTHR31813">
    <property type="entry name" value="PROLINE-RICH PROTEIN 23B"/>
    <property type="match status" value="1"/>
</dbReference>
<feature type="compositionally biased region" description="Basic residues" evidence="2">
    <location>
        <begin position="233"/>
        <end position="242"/>
    </location>
</feature>
<evidence type="ECO:0000313" key="4">
    <source>
        <dbReference type="RefSeq" id="XP_006846715.1"/>
    </source>
</evidence>
<gene>
    <name evidence="4" type="primary">LOC102815417</name>
</gene>
<protein>
    <submittedName>
        <fullName evidence="4">Proline-rich protein 23B-like</fullName>
    </submittedName>
</protein>
<name>A0A9B0TAU9_CHRAS</name>
<dbReference type="OrthoDB" id="9717112at2759"/>
<dbReference type="InterPro" id="IPR018903">
    <property type="entry name" value="PRR23"/>
</dbReference>
<evidence type="ECO:0000256" key="1">
    <source>
        <dbReference type="ARBA" id="ARBA00009113"/>
    </source>
</evidence>
<feature type="compositionally biased region" description="Pro residues" evidence="2">
    <location>
        <begin position="206"/>
        <end position="218"/>
    </location>
</feature>
<dbReference type="Pfam" id="PF10630">
    <property type="entry name" value="DUF2476"/>
    <property type="match status" value="1"/>
</dbReference>
<dbReference type="PANTHER" id="PTHR31813:SF4">
    <property type="entry name" value="PROLINE-RICH PROTEIN 23A"/>
    <property type="match status" value="1"/>
</dbReference>
<organism evidence="3 4">
    <name type="scientific">Chrysochloris asiatica</name>
    <name type="common">Cape golden mole</name>
    <dbReference type="NCBI Taxonomy" id="185453"/>
    <lineage>
        <taxon>Eukaryota</taxon>
        <taxon>Metazoa</taxon>
        <taxon>Chordata</taxon>
        <taxon>Craniata</taxon>
        <taxon>Vertebrata</taxon>
        <taxon>Euteleostomi</taxon>
        <taxon>Mammalia</taxon>
        <taxon>Eutheria</taxon>
        <taxon>Afrotheria</taxon>
        <taxon>Chrysochloridae</taxon>
        <taxon>Chrysochlorinae</taxon>
        <taxon>Chrysochloris</taxon>
    </lineage>
</organism>
<feature type="region of interest" description="Disordered" evidence="2">
    <location>
        <begin position="1"/>
        <end position="22"/>
    </location>
</feature>
<comment type="similarity">
    <text evidence="1">Belongs to the PRR23 family.</text>
</comment>
<accession>A0A9B0TAU9</accession>
<evidence type="ECO:0000313" key="3">
    <source>
        <dbReference type="Proteomes" id="UP000504623"/>
    </source>
</evidence>
<dbReference type="AlphaFoldDB" id="A0A9B0TAU9"/>
<keyword evidence="3" id="KW-1185">Reference proteome</keyword>
<proteinExistence type="inferred from homology"/>
<dbReference type="GeneID" id="102815417"/>
<feature type="region of interest" description="Disordered" evidence="2">
    <location>
        <begin position="200"/>
        <end position="242"/>
    </location>
</feature>
<sequence>MNRRPRSPSPSPCPATWWGLQPGEPRPAKLLRWEGPEIQAGPPPAADSLASVVVLASDCALQVPLRDADLVLEPAPESVLRVSLGDHTLILIHEALLGSGVEDDGLQSDLSVNLDLDSFLSAPWNEVSVEQGSYCESVSETTAQAETYEENADHEFLQLQICTQTDTDAELSCSTERVLSPCPQDLIPGRSPWVSILNSQHQRPFPSSPLEPLPPSPSPDTHERPQRSPRPPCRARRSLFKN</sequence>
<reference evidence="4" key="1">
    <citation type="submission" date="2025-08" db="UniProtKB">
        <authorList>
            <consortium name="RefSeq"/>
        </authorList>
    </citation>
    <scope>IDENTIFICATION</scope>
    <source>
        <tissue evidence="4">Spleen</tissue>
    </source>
</reference>